<evidence type="ECO:0000259" key="12">
    <source>
        <dbReference type="PROSITE" id="PS50157"/>
    </source>
</evidence>
<accession>A0A091DEK5</accession>
<keyword evidence="6" id="KW-0862">Zinc</keyword>
<evidence type="ECO:0000256" key="1">
    <source>
        <dbReference type="ARBA" id="ARBA00004123"/>
    </source>
</evidence>
<dbReference type="EMBL" id="KN122676">
    <property type="protein sequence ID" value="KFO28938.1"/>
    <property type="molecule type" value="Genomic_DNA"/>
</dbReference>
<name>A0A091DEK5_FUKDA</name>
<keyword evidence="8" id="KW-0804">Transcription</keyword>
<dbReference type="InterPro" id="IPR036236">
    <property type="entry name" value="Znf_C2H2_sf"/>
</dbReference>
<comment type="similarity">
    <text evidence="2">Belongs to the krueppel C2H2-type zinc-finger protein family.</text>
</comment>
<keyword evidence="5 10" id="KW-0863">Zinc-finger</keyword>
<evidence type="ECO:0000256" key="4">
    <source>
        <dbReference type="ARBA" id="ARBA00022737"/>
    </source>
</evidence>
<evidence type="ECO:0000256" key="6">
    <source>
        <dbReference type="ARBA" id="ARBA00022833"/>
    </source>
</evidence>
<keyword evidence="14" id="KW-1185">Reference proteome</keyword>
<dbReference type="PROSITE" id="PS50157">
    <property type="entry name" value="ZINC_FINGER_C2H2_2"/>
    <property type="match status" value="1"/>
</dbReference>
<dbReference type="GO" id="GO:0008270">
    <property type="term" value="F:zinc ion binding"/>
    <property type="evidence" value="ECO:0007669"/>
    <property type="project" value="UniProtKB-KW"/>
</dbReference>
<evidence type="ECO:0000256" key="10">
    <source>
        <dbReference type="PROSITE-ProRule" id="PRU00042"/>
    </source>
</evidence>
<evidence type="ECO:0000256" key="7">
    <source>
        <dbReference type="ARBA" id="ARBA00023015"/>
    </source>
</evidence>
<dbReference type="FunFam" id="3.30.160.60:FF:000193">
    <property type="entry name" value="Zinc finger protein 300"/>
    <property type="match status" value="1"/>
</dbReference>
<evidence type="ECO:0000256" key="5">
    <source>
        <dbReference type="ARBA" id="ARBA00022771"/>
    </source>
</evidence>
<evidence type="ECO:0000256" key="3">
    <source>
        <dbReference type="ARBA" id="ARBA00022723"/>
    </source>
</evidence>
<proteinExistence type="inferred from homology"/>
<dbReference type="PROSITE" id="PS00028">
    <property type="entry name" value="ZINC_FINGER_C2H2_1"/>
    <property type="match status" value="1"/>
</dbReference>
<evidence type="ECO:0000256" key="11">
    <source>
        <dbReference type="SAM" id="MobiDB-lite"/>
    </source>
</evidence>
<dbReference type="Gene3D" id="3.30.160.60">
    <property type="entry name" value="Classic Zinc Finger"/>
    <property type="match status" value="1"/>
</dbReference>
<evidence type="ECO:0000313" key="13">
    <source>
        <dbReference type="EMBL" id="KFO28938.1"/>
    </source>
</evidence>
<keyword evidence="7" id="KW-0805">Transcription regulation</keyword>
<keyword evidence="4" id="KW-0677">Repeat</keyword>
<dbReference type="AlphaFoldDB" id="A0A091DEK5"/>
<dbReference type="InterPro" id="IPR013087">
    <property type="entry name" value="Znf_C2H2_type"/>
</dbReference>
<evidence type="ECO:0000256" key="9">
    <source>
        <dbReference type="ARBA" id="ARBA00023242"/>
    </source>
</evidence>
<protein>
    <submittedName>
        <fullName evidence="13">Zinc finger protein 799</fullName>
    </submittedName>
</protein>
<dbReference type="GO" id="GO:0005634">
    <property type="term" value="C:nucleus"/>
    <property type="evidence" value="ECO:0007669"/>
    <property type="project" value="UniProtKB-SubCell"/>
</dbReference>
<evidence type="ECO:0000256" key="8">
    <source>
        <dbReference type="ARBA" id="ARBA00023163"/>
    </source>
</evidence>
<evidence type="ECO:0000256" key="2">
    <source>
        <dbReference type="ARBA" id="ARBA00006991"/>
    </source>
</evidence>
<comment type="subcellular location">
    <subcellularLocation>
        <location evidence="1">Nucleus</location>
    </subcellularLocation>
</comment>
<gene>
    <name evidence="13" type="ORF">H920_09881</name>
</gene>
<feature type="domain" description="C2H2-type" evidence="12">
    <location>
        <begin position="191"/>
        <end position="218"/>
    </location>
</feature>
<organism evidence="13 14">
    <name type="scientific">Fukomys damarensis</name>
    <name type="common">Damaraland mole rat</name>
    <name type="synonym">Cryptomys damarensis</name>
    <dbReference type="NCBI Taxonomy" id="885580"/>
    <lineage>
        <taxon>Eukaryota</taxon>
        <taxon>Metazoa</taxon>
        <taxon>Chordata</taxon>
        <taxon>Craniata</taxon>
        <taxon>Vertebrata</taxon>
        <taxon>Euteleostomi</taxon>
        <taxon>Mammalia</taxon>
        <taxon>Eutheria</taxon>
        <taxon>Euarchontoglires</taxon>
        <taxon>Glires</taxon>
        <taxon>Rodentia</taxon>
        <taxon>Hystricomorpha</taxon>
        <taxon>Bathyergidae</taxon>
        <taxon>Fukomys</taxon>
    </lineage>
</organism>
<dbReference type="Proteomes" id="UP000028990">
    <property type="component" value="Unassembled WGS sequence"/>
</dbReference>
<dbReference type="SUPFAM" id="SSF57667">
    <property type="entry name" value="beta-beta-alpha zinc fingers"/>
    <property type="match status" value="1"/>
</dbReference>
<sequence>MFGLDSGRASGSNQSSREEQRRVTVSTPLFETGSVFERHRLDSEDCAALSEDTRTPRNLDMKMEMDHLEEYARSPDIDKLGEYHGGSQCGKTFSQAPEHVVKKKTSPQTSPHESCIFERVIISRSSLKLTLKADTVCKTYKNEECGMKTCKHKQNRKDFSCPQGFQNAERSQTGEKAFDTKQGVHSGKSPYECKQCGKPFLWENCFLRHEKLHSGEQYE</sequence>
<feature type="region of interest" description="Disordered" evidence="11">
    <location>
        <begin position="1"/>
        <end position="29"/>
    </location>
</feature>
<reference evidence="13 14" key="1">
    <citation type="submission" date="2013-11" db="EMBL/GenBank/DDBJ databases">
        <title>The Damaraland mole rat (Fukomys damarensis) genome and evolution of African mole rats.</title>
        <authorList>
            <person name="Gladyshev V.N."/>
            <person name="Fang X."/>
        </authorList>
    </citation>
    <scope>NUCLEOTIDE SEQUENCE [LARGE SCALE GENOMIC DNA]</scope>
    <source>
        <tissue evidence="13">Liver</tissue>
    </source>
</reference>
<keyword evidence="9" id="KW-0539">Nucleus</keyword>
<evidence type="ECO:0000313" key="14">
    <source>
        <dbReference type="Proteomes" id="UP000028990"/>
    </source>
</evidence>
<keyword evidence="3" id="KW-0479">Metal-binding</keyword>